<comment type="caution">
    <text evidence="4">The sequence shown here is derived from an EMBL/GenBank/DDBJ whole genome shotgun (WGS) entry which is preliminary data.</text>
</comment>
<keyword evidence="1" id="KW-1133">Transmembrane helix</keyword>
<dbReference type="Proteomes" id="UP000268239">
    <property type="component" value="Unassembled WGS sequence"/>
</dbReference>
<dbReference type="EMBL" id="WPIP01000014">
    <property type="protein sequence ID" value="MVM90538.1"/>
    <property type="molecule type" value="Genomic_DNA"/>
</dbReference>
<proteinExistence type="predicted"/>
<reference evidence="3 8" key="4">
    <citation type="submission" date="2019-11" db="EMBL/GenBank/DDBJ databases">
        <title>Multidrug-resistant Acinetobacter baumannii moving toward extensively drug-resistant over fifteen years in South of Brazil.</title>
        <authorList>
            <person name="Fedrigo N.H."/>
            <person name="Cerdeira L."/>
            <person name="Fuga B."/>
            <person name="Marini P.V.B."/>
            <person name="Shinohara D.R."/>
            <person name="Carrara-Marroni F.E."/>
            <person name="Lincopan N."/>
            <person name="Tognim M.C.B."/>
        </authorList>
    </citation>
    <scope>NUCLEOTIDE SEQUENCE [LARGE SCALE GENOMIC DNA]</scope>
    <source>
        <strain evidence="3 8">Ac576</strain>
    </source>
</reference>
<sequence length="38" mass="4080">MDVYTNNIMIQLGAILSFGANIGCILVHYTKSGVSTYA</sequence>
<evidence type="ECO:0000313" key="9">
    <source>
        <dbReference type="Proteomes" id="UP000461234"/>
    </source>
</evidence>
<evidence type="ECO:0000313" key="7">
    <source>
        <dbReference type="Proteomes" id="UP000280073"/>
    </source>
</evidence>
<dbReference type="EMBL" id="RFDI01000799">
    <property type="protein sequence ID" value="RSR52876.1"/>
    <property type="molecule type" value="Genomic_DNA"/>
</dbReference>
<dbReference type="AlphaFoldDB" id="A0A0E4HP67"/>
<reference evidence="4 7" key="1">
    <citation type="submission" date="2018-10" db="EMBL/GenBank/DDBJ databases">
        <title>GWAS and RNA-Seq identify cryptic mechanisms of antimicrobial resistance in Acinetobacter baumannii.</title>
        <authorList>
            <person name="Sahl J.W."/>
        </authorList>
    </citation>
    <scope>NUCLEOTIDE SEQUENCE [LARGE SCALE GENOMIC DNA]</scope>
    <source>
        <strain evidence="4 7">TG28175</strain>
    </source>
</reference>
<dbReference type="Proteomes" id="UP000461234">
    <property type="component" value="Unassembled WGS sequence"/>
</dbReference>
<evidence type="ECO:0000313" key="5">
    <source>
        <dbReference type="EMBL" id="RTQ71070.1"/>
    </source>
</evidence>
<evidence type="ECO:0000313" key="8">
    <source>
        <dbReference type="Proteomes" id="UP000439424"/>
    </source>
</evidence>
<dbReference type="EMBL" id="WIOC01000010">
    <property type="protein sequence ID" value="MQR49709.1"/>
    <property type="molecule type" value="Genomic_DNA"/>
</dbReference>
<reference evidence="5 6" key="2">
    <citation type="submission" date="2018-12" db="EMBL/GenBank/DDBJ databases">
        <title>Draft Genome Sequences Human Pathogenic Acinetobacter baumannii Strains.</title>
        <authorList>
            <person name="Madhi M."/>
            <person name="Ronco T."/>
            <person name="Olsen R.H."/>
            <person name="Hassani A."/>
        </authorList>
    </citation>
    <scope>NUCLEOTIDE SEQUENCE [LARGE SCALE GENOMIC DNA]</scope>
    <source>
        <strain evidence="5 6">AB3</strain>
    </source>
</reference>
<evidence type="ECO:0000313" key="2">
    <source>
        <dbReference type="EMBL" id="MQR49709.1"/>
    </source>
</evidence>
<dbReference type="Proteomes" id="UP000280073">
    <property type="component" value="Unassembled WGS sequence"/>
</dbReference>
<organism evidence="4 7">
    <name type="scientific">Acinetobacter baumannii</name>
    <dbReference type="NCBI Taxonomy" id="470"/>
    <lineage>
        <taxon>Bacteria</taxon>
        <taxon>Pseudomonadati</taxon>
        <taxon>Pseudomonadota</taxon>
        <taxon>Gammaproteobacteria</taxon>
        <taxon>Moraxellales</taxon>
        <taxon>Moraxellaceae</taxon>
        <taxon>Acinetobacter</taxon>
        <taxon>Acinetobacter calcoaceticus/baumannii complex</taxon>
    </lineage>
</organism>
<evidence type="ECO:0000313" key="3">
    <source>
        <dbReference type="EMBL" id="MVM90538.1"/>
    </source>
</evidence>
<evidence type="ECO:0000313" key="4">
    <source>
        <dbReference type="EMBL" id="RSR52876.1"/>
    </source>
</evidence>
<protein>
    <submittedName>
        <fullName evidence="4">Uncharacterized protein</fullName>
    </submittedName>
</protein>
<dbReference type="EMBL" id="RXLU01000117">
    <property type="protein sequence ID" value="RTQ71070.1"/>
    <property type="molecule type" value="Genomic_DNA"/>
</dbReference>
<keyword evidence="1" id="KW-0812">Transmembrane</keyword>
<feature type="transmembrane region" description="Helical" evidence="1">
    <location>
        <begin position="12"/>
        <end position="30"/>
    </location>
</feature>
<dbReference type="OrthoDB" id="6702468at2"/>
<keyword evidence="1" id="KW-0472">Membrane</keyword>
<gene>
    <name evidence="4" type="ORF">EA686_14555</name>
    <name evidence="5" type="ORF">EJ062_17050</name>
    <name evidence="2" type="ORF">F2P40_10310</name>
    <name evidence="3" type="ORF">GNY86_03300</name>
</gene>
<reference evidence="2 9" key="3">
    <citation type="submission" date="2019-10" db="EMBL/GenBank/DDBJ databases">
        <title>Genetic environment of the oxa23 gene and comparative analysis of carbapenem resistant Acinetobacter baumannii isolates belonging to global clone 1, lineage 2 recovered in a burns hospital outbreak in 2012-2013.</title>
        <authorList>
            <person name="Douraghi M."/>
            <person name="Aris P."/>
            <person name="Kenyon J."/>
            <person name="Hamidian M."/>
        </authorList>
    </citation>
    <scope>NUCLEOTIDE SEQUENCE [LARGE SCALE GENOMIC DNA]</scope>
    <source>
        <strain evidence="2 9">ABS103</strain>
    </source>
</reference>
<accession>A0A0E4HP67</accession>
<name>A0A0E4HP67_ACIBA</name>
<evidence type="ECO:0000313" key="6">
    <source>
        <dbReference type="Proteomes" id="UP000268239"/>
    </source>
</evidence>
<evidence type="ECO:0000256" key="1">
    <source>
        <dbReference type="SAM" id="Phobius"/>
    </source>
</evidence>
<dbReference type="Proteomes" id="UP000439424">
    <property type="component" value="Unassembled WGS sequence"/>
</dbReference>